<dbReference type="Proteomes" id="UP000614216">
    <property type="component" value="Unassembled WGS sequence"/>
</dbReference>
<dbReference type="AlphaFoldDB" id="A0A937G2R9"/>
<accession>A0A937G2R9</accession>
<evidence type="ECO:0000256" key="1">
    <source>
        <dbReference type="SAM" id="Phobius"/>
    </source>
</evidence>
<comment type="caution">
    <text evidence="2">The sequence shown here is derived from an EMBL/GenBank/DDBJ whole genome shotgun (WGS) entry which is preliminary data.</text>
</comment>
<reference evidence="2" key="1">
    <citation type="submission" date="2021-01" db="EMBL/GenBank/DDBJ databases">
        <title>Fulvivirga kasyanovii gen. nov., sp nov., a novel member of the phylum Bacteroidetes isolated from seawater in a mussel farm.</title>
        <authorList>
            <person name="Zhao L.-H."/>
            <person name="Wang Z.-J."/>
        </authorList>
    </citation>
    <scope>NUCLEOTIDE SEQUENCE</scope>
    <source>
        <strain evidence="2">29W222</strain>
    </source>
</reference>
<feature type="transmembrane region" description="Helical" evidence="1">
    <location>
        <begin position="79"/>
        <end position="96"/>
    </location>
</feature>
<keyword evidence="1" id="KW-1133">Transmembrane helix</keyword>
<sequence>MNKYSDKYQHLSPVQKQFIDEKTVSTTMRISKWLSLLVKVSKFDQRNDKIIKRLLVWAIVSFLLAFFSFVSFAVIKENAFYFIALFAVTGVTLLILRGKKKRKDVNNYLRMFFLPILTVLEAKCGSDAKLAATLDFRIPRKAMAPEKSKVGVKKLKLYSPKYIVARVTMKDQAVLEFVVADDIKDFSWKKRSRSGKTKYKRKTKFVHQCLIKMSLPKSEYRYKGSRNRTVSVVEVNEHYQAKAKIKIKAVGQDKMLGVNVFFETMQKIYANFEPINPVGQTTPQKPKGKGRKEVYEEDPGLALDTPYIWYGSAFSTYDYDSFEYSDSGDTLMEDDSVNAFDS</sequence>
<keyword evidence="3" id="KW-1185">Reference proteome</keyword>
<organism evidence="2 3">
    <name type="scientific">Fulvivirga marina</name>
    <dbReference type="NCBI Taxonomy" id="2494733"/>
    <lineage>
        <taxon>Bacteria</taxon>
        <taxon>Pseudomonadati</taxon>
        <taxon>Bacteroidota</taxon>
        <taxon>Cytophagia</taxon>
        <taxon>Cytophagales</taxon>
        <taxon>Fulvivirgaceae</taxon>
        <taxon>Fulvivirga</taxon>
    </lineage>
</organism>
<protein>
    <submittedName>
        <fullName evidence="2">Uncharacterized protein</fullName>
    </submittedName>
</protein>
<name>A0A937G2R9_9BACT</name>
<keyword evidence="1" id="KW-0472">Membrane</keyword>
<proteinExistence type="predicted"/>
<gene>
    <name evidence="2" type="ORF">JMN32_24010</name>
</gene>
<dbReference type="RefSeq" id="WP_202858924.1">
    <property type="nucleotide sequence ID" value="NZ_JAEUGD010000066.1"/>
</dbReference>
<dbReference type="EMBL" id="JAEUGD010000066">
    <property type="protein sequence ID" value="MBL6449398.1"/>
    <property type="molecule type" value="Genomic_DNA"/>
</dbReference>
<feature type="transmembrane region" description="Helical" evidence="1">
    <location>
        <begin position="54"/>
        <end position="73"/>
    </location>
</feature>
<evidence type="ECO:0000313" key="3">
    <source>
        <dbReference type="Proteomes" id="UP000614216"/>
    </source>
</evidence>
<evidence type="ECO:0000313" key="2">
    <source>
        <dbReference type="EMBL" id="MBL6449398.1"/>
    </source>
</evidence>
<keyword evidence="1" id="KW-0812">Transmembrane</keyword>